<protein>
    <submittedName>
        <fullName evidence="1">Uncharacterized protein</fullName>
    </submittedName>
</protein>
<dbReference type="RefSeq" id="WP_344039590.1">
    <property type="nucleotide sequence ID" value="NZ_BAAAKE010000017.1"/>
</dbReference>
<name>A0ABV9Y648_9PSEU</name>
<gene>
    <name evidence="1" type="ORF">ACFPFM_20425</name>
</gene>
<dbReference type="EMBL" id="JBHSJB010000018">
    <property type="protein sequence ID" value="MFC5056111.1"/>
    <property type="molecule type" value="Genomic_DNA"/>
</dbReference>
<accession>A0ABV9Y648</accession>
<evidence type="ECO:0000313" key="1">
    <source>
        <dbReference type="EMBL" id="MFC5056111.1"/>
    </source>
</evidence>
<comment type="caution">
    <text evidence="1">The sequence shown here is derived from an EMBL/GenBank/DDBJ whole genome shotgun (WGS) entry which is preliminary data.</text>
</comment>
<reference evidence="2" key="1">
    <citation type="journal article" date="2019" name="Int. J. Syst. Evol. Microbiol.">
        <title>The Global Catalogue of Microorganisms (GCM) 10K type strain sequencing project: providing services to taxonomists for standard genome sequencing and annotation.</title>
        <authorList>
            <consortium name="The Broad Institute Genomics Platform"/>
            <consortium name="The Broad Institute Genome Sequencing Center for Infectious Disease"/>
            <person name="Wu L."/>
            <person name="Ma J."/>
        </authorList>
    </citation>
    <scope>NUCLEOTIDE SEQUENCE [LARGE SCALE GENOMIC DNA]</scope>
    <source>
        <strain evidence="2">KCTC 12848</strain>
    </source>
</reference>
<proteinExistence type="predicted"/>
<dbReference type="Proteomes" id="UP001595833">
    <property type="component" value="Unassembled WGS sequence"/>
</dbReference>
<evidence type="ECO:0000313" key="2">
    <source>
        <dbReference type="Proteomes" id="UP001595833"/>
    </source>
</evidence>
<keyword evidence="2" id="KW-1185">Reference proteome</keyword>
<organism evidence="1 2">
    <name type="scientific">Saccharothrix xinjiangensis</name>
    <dbReference type="NCBI Taxonomy" id="204798"/>
    <lineage>
        <taxon>Bacteria</taxon>
        <taxon>Bacillati</taxon>
        <taxon>Actinomycetota</taxon>
        <taxon>Actinomycetes</taxon>
        <taxon>Pseudonocardiales</taxon>
        <taxon>Pseudonocardiaceae</taxon>
        <taxon>Saccharothrix</taxon>
    </lineage>
</organism>
<sequence>MTASHRARPAAATEELDRLLDDVRRAGRRLDALTPLDDATLWAARCALDASALLLQAYHDANPETALEAVAASRASVVAATDAVRTSRERPT</sequence>